<keyword evidence="1" id="KW-0812">Transmembrane</keyword>
<keyword evidence="3" id="KW-1185">Reference proteome</keyword>
<sequence>MDNTNGLQEVRVEIKSPITINRNKSPDLTYSVAYCRPFAVSIGLIELVVSSLFAGFLCYLGQNYKDIKPILQFPHCLTDKMAVGVLNSLSILCGFEFVLAIWLLNSILKTKIDQMRCWLIIMMTYEIVMLTFVICLGLSGCRADPLNTLTFFRALFRFLEFAIVFAHVEEETLKRMRHKLRAVRETLCDSTATSRSNISISEPQEEHGEI</sequence>
<feature type="transmembrane region" description="Helical" evidence="1">
    <location>
        <begin position="38"/>
        <end position="62"/>
    </location>
</feature>
<feature type="transmembrane region" description="Helical" evidence="1">
    <location>
        <begin position="82"/>
        <end position="105"/>
    </location>
</feature>
<evidence type="ECO:0000256" key="1">
    <source>
        <dbReference type="SAM" id="Phobius"/>
    </source>
</evidence>
<name>A0A226ERJ8_FOLCA</name>
<comment type="caution">
    <text evidence="2">The sequence shown here is derived from an EMBL/GenBank/DDBJ whole genome shotgun (WGS) entry which is preliminary data.</text>
</comment>
<protein>
    <submittedName>
        <fullName evidence="2">Uncharacterized protein</fullName>
    </submittedName>
</protein>
<reference evidence="2 3" key="1">
    <citation type="submission" date="2015-12" db="EMBL/GenBank/DDBJ databases">
        <title>The genome of Folsomia candida.</title>
        <authorList>
            <person name="Faddeeva A."/>
            <person name="Derks M.F."/>
            <person name="Anvar Y."/>
            <person name="Smit S."/>
            <person name="Van Straalen N."/>
            <person name="Roelofs D."/>
        </authorList>
    </citation>
    <scope>NUCLEOTIDE SEQUENCE [LARGE SCALE GENOMIC DNA]</scope>
    <source>
        <strain evidence="2 3">VU population</strain>
        <tissue evidence="2">Whole body</tissue>
    </source>
</reference>
<dbReference type="OMA" id="FMEILIV"/>
<evidence type="ECO:0000313" key="3">
    <source>
        <dbReference type="Proteomes" id="UP000198287"/>
    </source>
</evidence>
<gene>
    <name evidence="2" type="ORF">Fcan01_05734</name>
</gene>
<proteinExistence type="predicted"/>
<evidence type="ECO:0000313" key="2">
    <source>
        <dbReference type="EMBL" id="OXA59777.1"/>
    </source>
</evidence>
<feature type="transmembrane region" description="Helical" evidence="1">
    <location>
        <begin position="117"/>
        <end position="139"/>
    </location>
</feature>
<dbReference type="AlphaFoldDB" id="A0A226ERJ8"/>
<accession>A0A226ERJ8</accession>
<organism evidence="2 3">
    <name type="scientific">Folsomia candida</name>
    <name type="common">Springtail</name>
    <dbReference type="NCBI Taxonomy" id="158441"/>
    <lineage>
        <taxon>Eukaryota</taxon>
        <taxon>Metazoa</taxon>
        <taxon>Ecdysozoa</taxon>
        <taxon>Arthropoda</taxon>
        <taxon>Hexapoda</taxon>
        <taxon>Collembola</taxon>
        <taxon>Entomobryomorpha</taxon>
        <taxon>Isotomoidea</taxon>
        <taxon>Isotomidae</taxon>
        <taxon>Proisotominae</taxon>
        <taxon>Folsomia</taxon>
    </lineage>
</organism>
<keyword evidence="1" id="KW-0472">Membrane</keyword>
<dbReference type="EMBL" id="LNIX01000002">
    <property type="protein sequence ID" value="OXA59777.1"/>
    <property type="molecule type" value="Genomic_DNA"/>
</dbReference>
<dbReference type="Proteomes" id="UP000198287">
    <property type="component" value="Unassembled WGS sequence"/>
</dbReference>
<keyword evidence="1" id="KW-1133">Transmembrane helix</keyword>